<keyword evidence="2" id="KW-0812">Transmembrane</keyword>
<sequence>MSASCFGLGKSSYGWAYNSLNQDPCAVATYLGQACNSTYTIEPIGTGQFYTAPTSSEANACTCSSVFYMTLSACGGCQSDGAIFTSWFEYTANCETVYPMVFPQPIPDKTSVPHWASENVTETGGFDEVSAEALGDAPETTGGSLPASSTSSTLTEPTSSSIFEPKPTPSASNTDTTPSSSHSILLPTALGIPIPLFVIIVLGAIIRGRRRRSTTATRFETTTITTTRRATYAHQEY</sequence>
<accession>A0A9W8TTX6</accession>
<feature type="region of interest" description="Disordered" evidence="1">
    <location>
        <begin position="135"/>
        <end position="182"/>
    </location>
</feature>
<evidence type="ECO:0000313" key="3">
    <source>
        <dbReference type="EMBL" id="KAJ3740109.1"/>
    </source>
</evidence>
<dbReference type="Proteomes" id="UP001142393">
    <property type="component" value="Unassembled WGS sequence"/>
</dbReference>
<dbReference type="EMBL" id="JANVFU010000015">
    <property type="protein sequence ID" value="KAJ3740109.1"/>
    <property type="molecule type" value="Genomic_DNA"/>
</dbReference>
<feature type="transmembrane region" description="Helical" evidence="2">
    <location>
        <begin position="184"/>
        <end position="206"/>
    </location>
</feature>
<feature type="compositionally biased region" description="Polar residues" evidence="1">
    <location>
        <begin position="169"/>
        <end position="182"/>
    </location>
</feature>
<keyword evidence="2" id="KW-0472">Membrane</keyword>
<gene>
    <name evidence="3" type="ORF">DFH05DRAFT_1529396</name>
</gene>
<keyword evidence="2" id="KW-1133">Transmembrane helix</keyword>
<evidence type="ECO:0000313" key="4">
    <source>
        <dbReference type="Proteomes" id="UP001142393"/>
    </source>
</evidence>
<protein>
    <submittedName>
        <fullName evidence="3">Uncharacterized protein</fullName>
    </submittedName>
</protein>
<feature type="compositionally biased region" description="Low complexity" evidence="1">
    <location>
        <begin position="140"/>
        <end position="161"/>
    </location>
</feature>
<comment type="caution">
    <text evidence="3">The sequence shown here is derived from an EMBL/GenBank/DDBJ whole genome shotgun (WGS) entry which is preliminary data.</text>
</comment>
<reference evidence="3 4" key="1">
    <citation type="journal article" date="2023" name="Proc. Natl. Acad. Sci. U.S.A.">
        <title>A global phylogenomic analysis of the shiitake genus Lentinula.</title>
        <authorList>
            <person name="Sierra-Patev S."/>
            <person name="Min B."/>
            <person name="Naranjo-Ortiz M."/>
            <person name="Looney B."/>
            <person name="Konkel Z."/>
            <person name="Slot J.C."/>
            <person name="Sakamoto Y."/>
            <person name="Steenwyk J.L."/>
            <person name="Rokas A."/>
            <person name="Carro J."/>
            <person name="Camarero S."/>
            <person name="Ferreira P."/>
            <person name="Molpeceres G."/>
            <person name="Ruiz-Duenas F.J."/>
            <person name="Serrano A."/>
            <person name="Henrissat B."/>
            <person name="Drula E."/>
            <person name="Hughes K.W."/>
            <person name="Mata J.L."/>
            <person name="Ishikawa N.K."/>
            <person name="Vargas-Isla R."/>
            <person name="Ushijima S."/>
            <person name="Smith C.A."/>
            <person name="Donoghue J."/>
            <person name="Ahrendt S."/>
            <person name="Andreopoulos W."/>
            <person name="He G."/>
            <person name="LaButti K."/>
            <person name="Lipzen A."/>
            <person name="Ng V."/>
            <person name="Riley R."/>
            <person name="Sandor L."/>
            <person name="Barry K."/>
            <person name="Martinez A.T."/>
            <person name="Xiao Y."/>
            <person name="Gibbons J.G."/>
            <person name="Terashima K."/>
            <person name="Grigoriev I.V."/>
            <person name="Hibbett D."/>
        </authorList>
    </citation>
    <scope>NUCLEOTIDE SEQUENCE [LARGE SCALE GENOMIC DNA]</scope>
    <source>
        <strain evidence="3 4">TFB7810</strain>
    </source>
</reference>
<proteinExistence type="predicted"/>
<evidence type="ECO:0000256" key="2">
    <source>
        <dbReference type="SAM" id="Phobius"/>
    </source>
</evidence>
<name>A0A9W8TTX6_9AGAR</name>
<evidence type="ECO:0000256" key="1">
    <source>
        <dbReference type="SAM" id="MobiDB-lite"/>
    </source>
</evidence>
<organism evidence="3 4">
    <name type="scientific">Lentinula detonsa</name>
    <dbReference type="NCBI Taxonomy" id="2804962"/>
    <lineage>
        <taxon>Eukaryota</taxon>
        <taxon>Fungi</taxon>
        <taxon>Dikarya</taxon>
        <taxon>Basidiomycota</taxon>
        <taxon>Agaricomycotina</taxon>
        <taxon>Agaricomycetes</taxon>
        <taxon>Agaricomycetidae</taxon>
        <taxon>Agaricales</taxon>
        <taxon>Marasmiineae</taxon>
        <taxon>Omphalotaceae</taxon>
        <taxon>Lentinula</taxon>
    </lineage>
</organism>
<keyword evidence="4" id="KW-1185">Reference proteome</keyword>
<dbReference type="AlphaFoldDB" id="A0A9W8TTX6"/>